<feature type="compositionally biased region" description="Low complexity" evidence="1">
    <location>
        <begin position="1"/>
        <end position="19"/>
    </location>
</feature>
<feature type="compositionally biased region" description="Low complexity" evidence="1">
    <location>
        <begin position="246"/>
        <end position="255"/>
    </location>
</feature>
<proteinExistence type="predicted"/>
<comment type="caution">
    <text evidence="2">The sequence shown here is derived from an EMBL/GenBank/DDBJ whole genome shotgun (WGS) entry which is preliminary data.</text>
</comment>
<reference evidence="2" key="1">
    <citation type="submission" date="2020-12" db="EMBL/GenBank/DDBJ databases">
        <authorList>
            <consortium name="Molecular Ecology Group"/>
        </authorList>
    </citation>
    <scope>NUCLEOTIDE SEQUENCE</scope>
    <source>
        <strain evidence="2">TBG_1078</strain>
    </source>
</reference>
<dbReference type="EMBL" id="CAJHUB010000665">
    <property type="protein sequence ID" value="CAD7672254.1"/>
    <property type="molecule type" value="Genomic_DNA"/>
</dbReference>
<evidence type="ECO:0000313" key="3">
    <source>
        <dbReference type="Proteomes" id="UP000645828"/>
    </source>
</evidence>
<gene>
    <name evidence="2" type="ORF">NYPRO_LOCUS5049</name>
</gene>
<dbReference type="AlphaFoldDB" id="A0A811Y988"/>
<keyword evidence="3" id="KW-1185">Reference proteome</keyword>
<feature type="region of interest" description="Disordered" evidence="1">
    <location>
        <begin position="206"/>
        <end position="275"/>
    </location>
</feature>
<accession>A0A811Y988</accession>
<protein>
    <submittedName>
        <fullName evidence="2">(raccoon dog) hypothetical protein</fullName>
    </submittedName>
</protein>
<feature type="compositionally biased region" description="Pro residues" evidence="1">
    <location>
        <begin position="215"/>
        <end position="225"/>
    </location>
</feature>
<feature type="region of interest" description="Disordered" evidence="1">
    <location>
        <begin position="163"/>
        <end position="188"/>
    </location>
</feature>
<evidence type="ECO:0000313" key="2">
    <source>
        <dbReference type="EMBL" id="CAD7672254.1"/>
    </source>
</evidence>
<dbReference type="Proteomes" id="UP000645828">
    <property type="component" value="Unassembled WGS sequence"/>
</dbReference>
<name>A0A811Y988_NYCPR</name>
<feature type="region of interest" description="Disordered" evidence="1">
    <location>
        <begin position="1"/>
        <end position="150"/>
    </location>
</feature>
<feature type="compositionally biased region" description="Pro residues" evidence="1">
    <location>
        <begin position="166"/>
        <end position="188"/>
    </location>
</feature>
<evidence type="ECO:0000256" key="1">
    <source>
        <dbReference type="SAM" id="MobiDB-lite"/>
    </source>
</evidence>
<organism evidence="2 3">
    <name type="scientific">Nyctereutes procyonoides</name>
    <name type="common">Raccoon dog</name>
    <name type="synonym">Canis procyonoides</name>
    <dbReference type="NCBI Taxonomy" id="34880"/>
    <lineage>
        <taxon>Eukaryota</taxon>
        <taxon>Metazoa</taxon>
        <taxon>Chordata</taxon>
        <taxon>Craniata</taxon>
        <taxon>Vertebrata</taxon>
        <taxon>Euteleostomi</taxon>
        <taxon>Mammalia</taxon>
        <taxon>Eutheria</taxon>
        <taxon>Laurasiatheria</taxon>
        <taxon>Carnivora</taxon>
        <taxon>Caniformia</taxon>
        <taxon>Canidae</taxon>
        <taxon>Nyctereutes</taxon>
    </lineage>
</organism>
<sequence>MVPPRRCAAPAEARALQAPGPLPATPSPRGGAHAGPREPSPPASRVAHGRRLPGRARSPGAEAPRFFRSGRCAHPSFSCPESPDGEMPLRRAADSQGAARADTGTESTVPRRPGFVYTRTPVPSSTPVYRHSARERFARPAPPTPGKETDAISIADYQMFLARLSPPRPPYSRSPNPPPRLPPYPRPPPSSFFFLLLMQISHKTCRSGAAGPGWFPSPPLLPPPTGGCGSALGGHEAPAPRPSPAPRRAATPARAGAGGGGGSHRPVSAASPGSR</sequence>